<dbReference type="InterPro" id="IPR013630">
    <property type="entry name" value="Methyltransf_Zn-bd_dom_put"/>
</dbReference>
<gene>
    <name evidence="3" type="ORF">A2765_00710</name>
</gene>
<dbReference type="CDD" id="cd02440">
    <property type="entry name" value="AdoMet_MTases"/>
    <property type="match status" value="1"/>
</dbReference>
<accession>A0A1F6DBU1</accession>
<protein>
    <submittedName>
        <fullName evidence="3">Methyltransferase</fullName>
    </submittedName>
</protein>
<dbReference type="Pfam" id="PF13489">
    <property type="entry name" value="Methyltransf_23"/>
    <property type="match status" value="1"/>
</dbReference>
<dbReference type="Pfam" id="PF08484">
    <property type="entry name" value="Methyltransf_14"/>
    <property type="match status" value="1"/>
</dbReference>
<organism evidence="3 4">
    <name type="scientific">Candidatus Kaiserbacteria bacterium RIFCSPHIGHO2_01_FULL_56_24</name>
    <dbReference type="NCBI Taxonomy" id="1798487"/>
    <lineage>
        <taxon>Bacteria</taxon>
        <taxon>Candidatus Kaiseribacteriota</taxon>
    </lineage>
</organism>
<name>A0A1F6DBU1_9BACT</name>
<dbReference type="InterPro" id="IPR013691">
    <property type="entry name" value="MeTrfase_14"/>
</dbReference>
<dbReference type="Pfam" id="PF08421">
    <property type="entry name" value="Methyltransf_13"/>
    <property type="match status" value="1"/>
</dbReference>
<dbReference type="SUPFAM" id="SSF53335">
    <property type="entry name" value="S-adenosyl-L-methionine-dependent methyltransferases"/>
    <property type="match status" value="1"/>
</dbReference>
<dbReference type="Gene3D" id="3.40.50.720">
    <property type="entry name" value="NAD(P)-binding Rossmann-like Domain"/>
    <property type="match status" value="1"/>
</dbReference>
<dbReference type="GO" id="GO:0032259">
    <property type="term" value="P:methylation"/>
    <property type="evidence" value="ECO:0007669"/>
    <property type="project" value="UniProtKB-KW"/>
</dbReference>
<feature type="domain" description="Methyltransferase putative zinc binding" evidence="1">
    <location>
        <begin position="5"/>
        <end position="65"/>
    </location>
</feature>
<feature type="domain" description="C-methyltransferase" evidence="2">
    <location>
        <begin position="240"/>
        <end position="381"/>
    </location>
</feature>
<evidence type="ECO:0000313" key="3">
    <source>
        <dbReference type="EMBL" id="OGG58886.1"/>
    </source>
</evidence>
<keyword evidence="3" id="KW-0808">Transferase</keyword>
<reference evidence="3 4" key="1">
    <citation type="journal article" date="2016" name="Nat. Commun.">
        <title>Thousands of microbial genomes shed light on interconnected biogeochemical processes in an aquifer system.</title>
        <authorList>
            <person name="Anantharaman K."/>
            <person name="Brown C.T."/>
            <person name="Hug L.A."/>
            <person name="Sharon I."/>
            <person name="Castelle C.J."/>
            <person name="Probst A.J."/>
            <person name="Thomas B.C."/>
            <person name="Singh A."/>
            <person name="Wilkins M.J."/>
            <person name="Karaoz U."/>
            <person name="Brodie E.L."/>
            <person name="Williams K.H."/>
            <person name="Hubbard S.S."/>
            <person name="Banfield J.F."/>
        </authorList>
    </citation>
    <scope>NUCLEOTIDE SEQUENCE [LARGE SCALE GENOMIC DNA]</scope>
</reference>
<dbReference type="InterPro" id="IPR038576">
    <property type="entry name" value="Methyltransf_Zn-bd_dom_put_sf"/>
</dbReference>
<dbReference type="AlphaFoldDB" id="A0A1F6DBU1"/>
<dbReference type="PANTHER" id="PTHR43861">
    <property type="entry name" value="TRANS-ACONITATE 2-METHYLTRANSFERASE-RELATED"/>
    <property type="match status" value="1"/>
</dbReference>
<dbReference type="PANTHER" id="PTHR43861:SF5">
    <property type="entry name" value="BLL5978 PROTEIN"/>
    <property type="match status" value="1"/>
</dbReference>
<sequence>MTMQCGLCLSKKPFEFLDLGRQPMANKYPKRGAFKSEEFFRVKVFFCPNCKNIQLGTLVSRDTMFKDYYYLSSVNRGLVRHYAAFARKKLNNAHFVVDVGSNDGISLKPLKEMGIKSLGVEPSINVSKVANDAGYETLTAFFDTKSAAKIQKEYGRPDVITGLSMFSHLQDPHKFIEDVKSLLTDDGRFIVEVEYNFTILKKMTFERFYLDRIFYFSVTSFEKLFRQHGMYLSDVEITDVHGGSLRVTAQKKGFGTKPTARVKRLIAQEARNLTPQKMRKFSKDAQAQIIALKKKIESYKKKGLKVAGYGSPARVATLTNFGGIGPELIDFIVDDSPLKQNRFTPGMHMPIVPNEHLKKDRPDVLVVFAYEYLDDIRKKLSGKYRYLLPIPPREVR</sequence>
<dbReference type="Gene3D" id="3.40.50.150">
    <property type="entry name" value="Vaccinia Virus protein VP39"/>
    <property type="match status" value="1"/>
</dbReference>
<evidence type="ECO:0000259" key="2">
    <source>
        <dbReference type="Pfam" id="PF08484"/>
    </source>
</evidence>
<dbReference type="InterPro" id="IPR029063">
    <property type="entry name" value="SAM-dependent_MTases_sf"/>
</dbReference>
<dbReference type="Proteomes" id="UP000176377">
    <property type="component" value="Unassembled WGS sequence"/>
</dbReference>
<evidence type="ECO:0000313" key="4">
    <source>
        <dbReference type="Proteomes" id="UP000176377"/>
    </source>
</evidence>
<proteinExistence type="predicted"/>
<evidence type="ECO:0000259" key="1">
    <source>
        <dbReference type="Pfam" id="PF08421"/>
    </source>
</evidence>
<dbReference type="GO" id="GO:0008168">
    <property type="term" value="F:methyltransferase activity"/>
    <property type="evidence" value="ECO:0007669"/>
    <property type="project" value="UniProtKB-KW"/>
</dbReference>
<keyword evidence="3" id="KW-0489">Methyltransferase</keyword>
<dbReference type="Gene3D" id="6.20.50.110">
    <property type="entry name" value="Methyltransferase, zinc-binding domain"/>
    <property type="match status" value="1"/>
</dbReference>
<comment type="caution">
    <text evidence="3">The sequence shown here is derived from an EMBL/GenBank/DDBJ whole genome shotgun (WGS) entry which is preliminary data.</text>
</comment>
<dbReference type="EMBL" id="MFLA01000026">
    <property type="protein sequence ID" value="OGG58886.1"/>
    <property type="molecule type" value="Genomic_DNA"/>
</dbReference>